<dbReference type="InterPro" id="IPR011990">
    <property type="entry name" value="TPR-like_helical_dom_sf"/>
</dbReference>
<sequence>MVRCRVLLPSPWHACRRSIRACGVPWPQAVRGAGSEGPTRPKSLSYGLDHPYTQTYMRALHKSRSGSSAEALVDYQRALDMALEDGGPQCLEHATVMIDMARVHATMGNPGLAVECAGKGLPVFERYWGRGSRIYAEAAYDLARYYALFGKPRDALDMLYECRAAYLRHLGPDHPKTAQLLRTIQILERRTGG</sequence>
<dbReference type="SUPFAM" id="SSF48452">
    <property type="entry name" value="TPR-like"/>
    <property type="match status" value="1"/>
</dbReference>
<proteinExistence type="predicted"/>
<evidence type="ECO:0008006" key="2">
    <source>
        <dbReference type="Google" id="ProtNLM"/>
    </source>
</evidence>
<evidence type="ECO:0000313" key="1">
    <source>
        <dbReference type="EMBL" id="CAD8348938.1"/>
    </source>
</evidence>
<organism evidence="1">
    <name type="scientific">Pyrodinium bahamense</name>
    <dbReference type="NCBI Taxonomy" id="73915"/>
    <lineage>
        <taxon>Eukaryota</taxon>
        <taxon>Sar</taxon>
        <taxon>Alveolata</taxon>
        <taxon>Dinophyceae</taxon>
        <taxon>Gonyaulacales</taxon>
        <taxon>Pyrocystaceae</taxon>
        <taxon>Pyrodinium</taxon>
    </lineage>
</organism>
<dbReference type="Pfam" id="PF13424">
    <property type="entry name" value="TPR_12"/>
    <property type="match status" value="1"/>
</dbReference>
<protein>
    <recommendedName>
        <fullName evidence="2">Tetratricopeptide repeat protein</fullName>
    </recommendedName>
</protein>
<reference evidence="1" key="1">
    <citation type="submission" date="2021-01" db="EMBL/GenBank/DDBJ databases">
        <authorList>
            <person name="Corre E."/>
            <person name="Pelletier E."/>
            <person name="Niang G."/>
            <person name="Scheremetjew M."/>
            <person name="Finn R."/>
            <person name="Kale V."/>
            <person name="Holt S."/>
            <person name="Cochrane G."/>
            <person name="Meng A."/>
            <person name="Brown T."/>
            <person name="Cohen L."/>
        </authorList>
    </citation>
    <scope>NUCLEOTIDE SEQUENCE</scope>
    <source>
        <strain evidence="1">Pbaha01</strain>
    </source>
</reference>
<gene>
    <name evidence="1" type="ORF">PBAH0796_LOCUS4677</name>
</gene>
<dbReference type="Gene3D" id="1.25.40.10">
    <property type="entry name" value="Tetratricopeptide repeat domain"/>
    <property type="match status" value="1"/>
</dbReference>
<dbReference type="AlphaFoldDB" id="A0A7S0A0M6"/>
<dbReference type="Pfam" id="PF13374">
    <property type="entry name" value="TPR_10"/>
    <property type="match status" value="1"/>
</dbReference>
<accession>A0A7S0A0M6</accession>
<name>A0A7S0A0M6_9DINO</name>
<dbReference type="EMBL" id="HBEG01007921">
    <property type="protein sequence ID" value="CAD8348938.1"/>
    <property type="molecule type" value="Transcribed_RNA"/>
</dbReference>